<dbReference type="BioCyc" id="AURANTIMONAS:SI859A1_01120-MONOMER"/>
<sequence length="220" mass="23510">MQKIRSVPPAPEAFCPRGVSMRFLLTTVAALCLAGSVHAQSIDVPAGTYVADPLHTNVLWKVKHFGLSTYIGRFSTISATLELNSEDPAQSSLTATIDPASVDTNYPADDKDFDAEIASDMFLNAAKFPEITFVSKSIELTGENTGTVTGDLTLNGQTREETLDVTFNTALNPHPMSQKPVVGFSGAMTVDRTEYGIEALAGPVAAEVLLEIEAEFVPQS</sequence>
<evidence type="ECO:0000313" key="3">
    <source>
        <dbReference type="EMBL" id="EAS48636.1"/>
    </source>
</evidence>
<dbReference type="AlphaFoldDB" id="Q1YEF5"/>
<dbReference type="SUPFAM" id="SSF101874">
    <property type="entry name" value="YceI-like"/>
    <property type="match status" value="1"/>
</dbReference>
<dbReference type="InterPro" id="IPR007372">
    <property type="entry name" value="Lipid/polyisoprenoid-bd_YceI"/>
</dbReference>
<dbReference type="Gene3D" id="2.40.128.110">
    <property type="entry name" value="Lipid/polyisoprenoid-binding, YceI-like"/>
    <property type="match status" value="1"/>
</dbReference>
<dbReference type="HOGENOM" id="CLU_071003_1_1_5"/>
<keyword evidence="4" id="KW-1185">Reference proteome</keyword>
<proteinExistence type="predicted"/>
<feature type="chain" id="PRO_5004197862" evidence="1">
    <location>
        <begin position="40"/>
        <end position="220"/>
    </location>
</feature>
<protein>
    <submittedName>
        <fullName evidence="3">YceI family protein</fullName>
    </submittedName>
</protein>
<gene>
    <name evidence="3" type="ORF">SI859A1_01120</name>
</gene>
<reference evidence="3 4" key="1">
    <citation type="journal article" date="2008" name="Appl. Environ. Microbiol.">
        <title>Genomic insights into Mn(II) oxidation by the marine alphaproteobacterium Aurantimonas sp. strain SI85-9A1.</title>
        <authorList>
            <person name="Dick G.J."/>
            <person name="Podell S."/>
            <person name="Johnson H.A."/>
            <person name="Rivera-Espinoza Y."/>
            <person name="Bernier-Latmani R."/>
            <person name="McCarthy J.K."/>
            <person name="Torpey J.W."/>
            <person name="Clement B.G."/>
            <person name="Gaasterland T."/>
            <person name="Tebo B.M."/>
        </authorList>
    </citation>
    <scope>NUCLEOTIDE SEQUENCE [LARGE SCALE GENOMIC DNA]</scope>
    <source>
        <strain evidence="3 4">SI85-9A1</strain>
    </source>
</reference>
<dbReference type="SMART" id="SM00867">
    <property type="entry name" value="YceI"/>
    <property type="match status" value="1"/>
</dbReference>
<dbReference type="EMBL" id="AAPJ01000008">
    <property type="protein sequence ID" value="EAS48636.1"/>
    <property type="molecule type" value="Genomic_DNA"/>
</dbReference>
<dbReference type="PANTHER" id="PTHR34406">
    <property type="entry name" value="PROTEIN YCEI"/>
    <property type="match status" value="1"/>
</dbReference>
<dbReference type="InterPro" id="IPR036761">
    <property type="entry name" value="TTHA0802/YceI-like_sf"/>
</dbReference>
<comment type="caution">
    <text evidence="3">The sequence shown here is derived from an EMBL/GenBank/DDBJ whole genome shotgun (WGS) entry which is preliminary data.</text>
</comment>
<feature type="domain" description="Lipid/polyisoprenoid-binding YceI-like" evidence="2">
    <location>
        <begin position="48"/>
        <end position="217"/>
    </location>
</feature>
<organism evidence="3 4">
    <name type="scientific">Aurantimonas manganoxydans (strain ATCC BAA-1229 / DSM 21871 / SI85-9A1)</name>
    <dbReference type="NCBI Taxonomy" id="287752"/>
    <lineage>
        <taxon>Bacteria</taxon>
        <taxon>Pseudomonadati</taxon>
        <taxon>Pseudomonadota</taxon>
        <taxon>Alphaproteobacteria</taxon>
        <taxon>Hyphomicrobiales</taxon>
        <taxon>Aurantimonadaceae</taxon>
        <taxon>Aurantimonas</taxon>
    </lineage>
</organism>
<dbReference type="PANTHER" id="PTHR34406:SF1">
    <property type="entry name" value="PROTEIN YCEI"/>
    <property type="match status" value="1"/>
</dbReference>
<evidence type="ECO:0000256" key="1">
    <source>
        <dbReference type="SAM" id="SignalP"/>
    </source>
</evidence>
<dbReference type="Proteomes" id="UP000000321">
    <property type="component" value="Unassembled WGS sequence"/>
</dbReference>
<evidence type="ECO:0000313" key="4">
    <source>
        <dbReference type="Proteomes" id="UP000000321"/>
    </source>
</evidence>
<name>Q1YEF5_AURMS</name>
<keyword evidence="1" id="KW-0732">Signal</keyword>
<accession>Q1YEF5</accession>
<feature type="signal peptide" evidence="1">
    <location>
        <begin position="1"/>
        <end position="39"/>
    </location>
</feature>
<evidence type="ECO:0000259" key="2">
    <source>
        <dbReference type="SMART" id="SM00867"/>
    </source>
</evidence>
<dbReference type="Pfam" id="PF04264">
    <property type="entry name" value="YceI"/>
    <property type="match status" value="1"/>
</dbReference>